<dbReference type="NCBIfam" id="TIGR00086">
    <property type="entry name" value="smpB"/>
    <property type="match status" value="1"/>
</dbReference>
<evidence type="ECO:0000256" key="1">
    <source>
        <dbReference type="ARBA" id="ARBA00022490"/>
    </source>
</evidence>
<dbReference type="GO" id="GO:0070930">
    <property type="term" value="P:trans-translation-dependent protein tagging"/>
    <property type="evidence" value="ECO:0007669"/>
    <property type="project" value="TreeGrafter"/>
</dbReference>
<dbReference type="STRING" id="1798406.A3A04_00895"/>
<dbReference type="GO" id="GO:0003723">
    <property type="term" value="F:RNA binding"/>
    <property type="evidence" value="ECO:0007669"/>
    <property type="project" value="UniProtKB-UniRule"/>
</dbReference>
<evidence type="ECO:0000313" key="5">
    <source>
        <dbReference type="Proteomes" id="UP000178517"/>
    </source>
</evidence>
<gene>
    <name evidence="3" type="primary">smpB</name>
    <name evidence="4" type="ORF">A3A04_00895</name>
</gene>
<dbReference type="Gene3D" id="2.40.280.10">
    <property type="match status" value="1"/>
</dbReference>
<dbReference type="PANTHER" id="PTHR30308:SF2">
    <property type="entry name" value="SSRA-BINDING PROTEIN"/>
    <property type="match status" value="1"/>
</dbReference>
<dbReference type="GO" id="GO:0005829">
    <property type="term" value="C:cytosol"/>
    <property type="evidence" value="ECO:0007669"/>
    <property type="project" value="TreeGrafter"/>
</dbReference>
<dbReference type="InterPro" id="IPR023620">
    <property type="entry name" value="SmpB"/>
</dbReference>
<dbReference type="Proteomes" id="UP000178517">
    <property type="component" value="Unassembled WGS sequence"/>
</dbReference>
<evidence type="ECO:0000256" key="3">
    <source>
        <dbReference type="HAMAP-Rule" id="MF_00023"/>
    </source>
</evidence>
<protein>
    <recommendedName>
        <fullName evidence="3">SsrA-binding protein</fullName>
    </recommendedName>
    <alternativeName>
        <fullName evidence="3">Small protein B</fullName>
    </alternativeName>
</protein>
<evidence type="ECO:0000313" key="4">
    <source>
        <dbReference type="EMBL" id="OGY66098.1"/>
    </source>
</evidence>
<name>A0A1G1ZN71_9BACT</name>
<proteinExistence type="inferred from homology"/>
<dbReference type="PANTHER" id="PTHR30308">
    <property type="entry name" value="TMRNA-BINDING COMPONENT OF TRANS-TRANSLATION TAGGING COMPLEX"/>
    <property type="match status" value="1"/>
</dbReference>
<dbReference type="InterPro" id="IPR020081">
    <property type="entry name" value="SsrA-bd_prot_CS"/>
</dbReference>
<dbReference type="NCBIfam" id="NF003843">
    <property type="entry name" value="PRK05422.1"/>
    <property type="match status" value="1"/>
</dbReference>
<dbReference type="EMBL" id="MHJI01000010">
    <property type="protein sequence ID" value="OGY66098.1"/>
    <property type="molecule type" value="Genomic_DNA"/>
</dbReference>
<dbReference type="HAMAP" id="MF_00023">
    <property type="entry name" value="SmpB"/>
    <property type="match status" value="1"/>
</dbReference>
<comment type="function">
    <text evidence="3">Required for rescue of stalled ribosomes mediated by trans-translation. Binds to transfer-messenger RNA (tmRNA), required for stable association of tmRNA with ribosomes. tmRNA and SmpB together mimic tRNA shape, replacing the anticodon stem-loop with SmpB. tmRNA is encoded by the ssrA gene; the 2 termini fold to resemble tRNA(Ala) and it encodes a 'tag peptide', a short internal open reading frame. During trans-translation Ala-aminoacylated tmRNA acts like a tRNA, entering the A-site of stalled ribosomes, displacing the stalled mRNA. The ribosome then switches to translate the ORF on the tmRNA; the nascent peptide is terminated with the 'tag peptide' encoded by the tmRNA and targeted for degradation. The ribosome is freed to recommence translation, which seems to be the essential function of trans-translation.</text>
</comment>
<comment type="caution">
    <text evidence="4">The sequence shown here is derived from an EMBL/GenBank/DDBJ whole genome shotgun (WGS) entry which is preliminary data.</text>
</comment>
<dbReference type="Pfam" id="PF01668">
    <property type="entry name" value="SmpB"/>
    <property type="match status" value="1"/>
</dbReference>
<dbReference type="InterPro" id="IPR000037">
    <property type="entry name" value="SsrA-bd_prot"/>
</dbReference>
<comment type="similarity">
    <text evidence="3">Belongs to the SmpB family.</text>
</comment>
<comment type="subcellular location">
    <subcellularLocation>
        <location evidence="3">Cytoplasm</location>
    </subcellularLocation>
    <text evidence="3">The tmRNA-SmpB complex associates with stalled 70S ribosomes.</text>
</comment>
<keyword evidence="1 3" id="KW-0963">Cytoplasm</keyword>
<evidence type="ECO:0000256" key="2">
    <source>
        <dbReference type="ARBA" id="ARBA00022884"/>
    </source>
</evidence>
<dbReference type="AlphaFoldDB" id="A0A1G1ZN71"/>
<sequence>MQTISENKKAYFDYEILETFEAGIELFGYEVKSIKTKRASIIGSYAVVKGGELWLIGATIPPYQANNTPKEYDPARTRKLLLTTKEIQYLVNKLDTEKLTIVPTKLYNKHGRVKLELGLGRGKKSYDKRETIKKREADRVMKRALAKNI</sequence>
<reference evidence="4 5" key="1">
    <citation type="journal article" date="2016" name="Nat. Commun.">
        <title>Thousands of microbial genomes shed light on interconnected biogeochemical processes in an aquifer system.</title>
        <authorList>
            <person name="Anantharaman K."/>
            <person name="Brown C.T."/>
            <person name="Hug L.A."/>
            <person name="Sharon I."/>
            <person name="Castelle C.J."/>
            <person name="Probst A.J."/>
            <person name="Thomas B.C."/>
            <person name="Singh A."/>
            <person name="Wilkins M.J."/>
            <person name="Karaoz U."/>
            <person name="Brodie E.L."/>
            <person name="Williams K.H."/>
            <person name="Hubbard S.S."/>
            <person name="Banfield J.F."/>
        </authorList>
    </citation>
    <scope>NUCLEOTIDE SEQUENCE [LARGE SCALE GENOMIC DNA]</scope>
</reference>
<dbReference type="SUPFAM" id="SSF74982">
    <property type="entry name" value="Small protein B (SmpB)"/>
    <property type="match status" value="1"/>
</dbReference>
<organism evidence="4 5">
    <name type="scientific">Candidatus Harrisonbacteria bacterium RIFCSPLOWO2_01_FULL_40_28</name>
    <dbReference type="NCBI Taxonomy" id="1798406"/>
    <lineage>
        <taxon>Bacteria</taxon>
        <taxon>Candidatus Harrisoniibacteriota</taxon>
    </lineage>
</organism>
<accession>A0A1G1ZN71</accession>
<dbReference type="GO" id="GO:0070929">
    <property type="term" value="P:trans-translation"/>
    <property type="evidence" value="ECO:0007669"/>
    <property type="project" value="UniProtKB-UniRule"/>
</dbReference>
<dbReference type="PROSITE" id="PS01317">
    <property type="entry name" value="SSRP"/>
    <property type="match status" value="1"/>
</dbReference>
<dbReference type="CDD" id="cd09294">
    <property type="entry name" value="SmpB"/>
    <property type="match status" value="1"/>
</dbReference>
<keyword evidence="2 3" id="KW-0694">RNA-binding</keyword>